<feature type="compositionally biased region" description="Gly residues" evidence="1">
    <location>
        <begin position="84"/>
        <end position="96"/>
    </location>
</feature>
<protein>
    <submittedName>
        <fullName evidence="2">Chitinase 18-9</fullName>
    </submittedName>
</protein>
<evidence type="ECO:0000313" key="2">
    <source>
        <dbReference type="EMBL" id="KAK7956389.1"/>
    </source>
</evidence>
<feature type="region of interest" description="Disordered" evidence="1">
    <location>
        <begin position="295"/>
        <end position="314"/>
    </location>
</feature>
<proteinExistence type="predicted"/>
<feature type="compositionally biased region" description="Basic and acidic residues" evidence="1">
    <location>
        <begin position="68"/>
        <end position="80"/>
    </location>
</feature>
<dbReference type="EMBL" id="JAQQWE010000004">
    <property type="protein sequence ID" value="KAK7956389.1"/>
    <property type="molecule type" value="Genomic_DNA"/>
</dbReference>
<evidence type="ECO:0000313" key="3">
    <source>
        <dbReference type="Proteomes" id="UP001391051"/>
    </source>
</evidence>
<dbReference type="RefSeq" id="XP_066701695.1">
    <property type="nucleotide sequence ID" value="XM_066841833.1"/>
</dbReference>
<dbReference type="GeneID" id="92074895"/>
<dbReference type="Proteomes" id="UP001391051">
    <property type="component" value="Unassembled WGS sequence"/>
</dbReference>
<reference evidence="2 3" key="1">
    <citation type="submission" date="2023-01" db="EMBL/GenBank/DDBJ databases">
        <title>Analysis of 21 Apiospora genomes using comparative genomics revels a genus with tremendous synthesis potential of carbohydrate active enzymes and secondary metabolites.</title>
        <authorList>
            <person name="Sorensen T."/>
        </authorList>
    </citation>
    <scope>NUCLEOTIDE SEQUENCE [LARGE SCALE GENOMIC DNA]</scope>
    <source>
        <strain evidence="2 3">CBS 24483</strain>
    </source>
</reference>
<feature type="region of interest" description="Disordered" evidence="1">
    <location>
        <begin position="58"/>
        <end position="106"/>
    </location>
</feature>
<organism evidence="2 3">
    <name type="scientific">Apiospora aurea</name>
    <dbReference type="NCBI Taxonomy" id="335848"/>
    <lineage>
        <taxon>Eukaryota</taxon>
        <taxon>Fungi</taxon>
        <taxon>Dikarya</taxon>
        <taxon>Ascomycota</taxon>
        <taxon>Pezizomycotina</taxon>
        <taxon>Sordariomycetes</taxon>
        <taxon>Xylariomycetidae</taxon>
        <taxon>Amphisphaeriales</taxon>
        <taxon>Apiosporaceae</taxon>
        <taxon>Apiospora</taxon>
    </lineage>
</organism>
<name>A0ABR1QI22_9PEZI</name>
<sequence length="391" mass="42407">MVTVAAQVASYAYPEEESPEDAFSWWLSPCGGTDLVPDEIKKVFDTLSSVADGVSSFKQPKFKRGSGKKGDDANPTDRAKPKAGTGGGANGKGKGSSNGVTKKKKCKIPRGKEQYVLGQVKNTVREQYCDTNQQTVKTDYIIGPINYGQATYGVEKTCSQKWAQPCYHYSSVIDAHPQWRTLTCPPKAGTTSAAHKRPAVATFYMEHNKDWRDRTNALVAATDIDENGCQADEYPPAAVLDENSPIYQNGGKTDQGQMIRFVPAAENTGAGSMFRGLCMAPVQGLSGPQMKRKIEGAPPSKRTRGVSKQGVVQTTAEVDVDSTPEFSISRFEHSPGQAPPPDYGLRDNPCWPQALAALDPGFALLKIDPWYSGRAPKYDYRSDYAKGTNGS</sequence>
<keyword evidence="3" id="KW-1185">Reference proteome</keyword>
<gene>
    <name evidence="2" type="ORF">PG986_005611</name>
</gene>
<evidence type="ECO:0000256" key="1">
    <source>
        <dbReference type="SAM" id="MobiDB-lite"/>
    </source>
</evidence>
<accession>A0ABR1QI22</accession>
<comment type="caution">
    <text evidence="2">The sequence shown here is derived from an EMBL/GenBank/DDBJ whole genome shotgun (WGS) entry which is preliminary data.</text>
</comment>